<keyword evidence="2" id="KW-0812">Transmembrane</keyword>
<organism evidence="3 4">
    <name type="scientific">Nocardioides astragali</name>
    <dbReference type="NCBI Taxonomy" id="1776736"/>
    <lineage>
        <taxon>Bacteria</taxon>
        <taxon>Bacillati</taxon>
        <taxon>Actinomycetota</taxon>
        <taxon>Actinomycetes</taxon>
        <taxon>Propionibacteriales</taxon>
        <taxon>Nocardioidaceae</taxon>
        <taxon>Nocardioides</taxon>
    </lineage>
</organism>
<feature type="compositionally biased region" description="Low complexity" evidence="1">
    <location>
        <begin position="1"/>
        <end position="19"/>
    </location>
</feature>
<proteinExistence type="predicted"/>
<gene>
    <name evidence="3" type="ORF">ACFQO6_06100</name>
</gene>
<evidence type="ECO:0000256" key="2">
    <source>
        <dbReference type="SAM" id="Phobius"/>
    </source>
</evidence>
<evidence type="ECO:0000313" key="3">
    <source>
        <dbReference type="EMBL" id="MFC7359836.1"/>
    </source>
</evidence>
<feature type="transmembrane region" description="Helical" evidence="2">
    <location>
        <begin position="69"/>
        <end position="91"/>
    </location>
</feature>
<protein>
    <submittedName>
        <fullName evidence="3">Uncharacterized protein</fullName>
    </submittedName>
</protein>
<dbReference type="RefSeq" id="WP_255889952.1">
    <property type="nucleotide sequence ID" value="NZ_JAFMZM010000002.1"/>
</dbReference>
<comment type="caution">
    <text evidence="3">The sequence shown here is derived from an EMBL/GenBank/DDBJ whole genome shotgun (WGS) entry which is preliminary data.</text>
</comment>
<evidence type="ECO:0000256" key="1">
    <source>
        <dbReference type="SAM" id="MobiDB-lite"/>
    </source>
</evidence>
<keyword evidence="2" id="KW-0472">Membrane</keyword>
<dbReference type="EMBL" id="JBHTCH010000004">
    <property type="protein sequence ID" value="MFC7359836.1"/>
    <property type="molecule type" value="Genomic_DNA"/>
</dbReference>
<dbReference type="Proteomes" id="UP001596524">
    <property type="component" value="Unassembled WGS sequence"/>
</dbReference>
<keyword evidence="4" id="KW-1185">Reference proteome</keyword>
<sequence length="95" mass="10197">MDSHTPSTATTPATSSTPPEGSPRPARRVRPELRFWAYFGSSAVCAILIPIVVVAVAQLTDDGPARMLLTWLIAMLMGLAVYSSTAATHAARRMR</sequence>
<keyword evidence="2" id="KW-1133">Transmembrane helix</keyword>
<reference evidence="4" key="1">
    <citation type="journal article" date="2019" name="Int. J. Syst. Evol. Microbiol.">
        <title>The Global Catalogue of Microorganisms (GCM) 10K type strain sequencing project: providing services to taxonomists for standard genome sequencing and annotation.</title>
        <authorList>
            <consortium name="The Broad Institute Genomics Platform"/>
            <consortium name="The Broad Institute Genome Sequencing Center for Infectious Disease"/>
            <person name="Wu L."/>
            <person name="Ma J."/>
        </authorList>
    </citation>
    <scope>NUCLEOTIDE SEQUENCE [LARGE SCALE GENOMIC DNA]</scope>
    <source>
        <strain evidence="4">FCH27</strain>
    </source>
</reference>
<feature type="transmembrane region" description="Helical" evidence="2">
    <location>
        <begin position="35"/>
        <end position="57"/>
    </location>
</feature>
<name>A0ABW2MXT2_9ACTN</name>
<accession>A0ABW2MXT2</accession>
<feature type="region of interest" description="Disordered" evidence="1">
    <location>
        <begin position="1"/>
        <end position="26"/>
    </location>
</feature>
<evidence type="ECO:0000313" key="4">
    <source>
        <dbReference type="Proteomes" id="UP001596524"/>
    </source>
</evidence>